<dbReference type="InterPro" id="IPR042239">
    <property type="entry name" value="Nop_C"/>
</dbReference>
<feature type="chain" id="PRO_5041959595" description="Nop domain-containing protein" evidence="6">
    <location>
        <begin position="21"/>
        <end position="315"/>
    </location>
</feature>
<evidence type="ECO:0000256" key="2">
    <source>
        <dbReference type="ARBA" id="ARBA00009211"/>
    </source>
</evidence>
<evidence type="ECO:0000256" key="3">
    <source>
        <dbReference type="ARBA" id="ARBA00022517"/>
    </source>
</evidence>
<dbReference type="PANTHER" id="PTHR10894:SF1">
    <property type="entry name" value="NUCLEOLAR PROTEIN 58"/>
    <property type="match status" value="1"/>
</dbReference>
<evidence type="ECO:0000313" key="9">
    <source>
        <dbReference type="Proteomes" id="UP001202328"/>
    </source>
</evidence>
<proteinExistence type="inferred from homology"/>
<protein>
    <recommendedName>
        <fullName evidence="7">Nop domain-containing protein</fullName>
    </recommendedName>
</protein>
<evidence type="ECO:0000259" key="7">
    <source>
        <dbReference type="PROSITE" id="PS51358"/>
    </source>
</evidence>
<gene>
    <name evidence="8" type="ORF">MKW98_028472</name>
</gene>
<dbReference type="GO" id="GO:0030515">
    <property type="term" value="F:snoRNA binding"/>
    <property type="evidence" value="ECO:0007669"/>
    <property type="project" value="InterPro"/>
</dbReference>
<feature type="compositionally biased region" description="Polar residues" evidence="5">
    <location>
        <begin position="284"/>
        <end position="295"/>
    </location>
</feature>
<keyword evidence="9" id="KW-1185">Reference proteome</keyword>
<keyword evidence="6" id="KW-0732">Signal</keyword>
<dbReference type="InterPro" id="IPR002687">
    <property type="entry name" value="Nop_dom"/>
</dbReference>
<dbReference type="InterPro" id="IPR045056">
    <property type="entry name" value="Nop56/Nop58"/>
</dbReference>
<evidence type="ECO:0000256" key="1">
    <source>
        <dbReference type="ARBA" id="ARBA00004604"/>
    </source>
</evidence>
<dbReference type="InterPro" id="IPR036070">
    <property type="entry name" value="Nop_dom_sf"/>
</dbReference>
<evidence type="ECO:0000256" key="4">
    <source>
        <dbReference type="ARBA" id="ARBA00023242"/>
    </source>
</evidence>
<dbReference type="Proteomes" id="UP001202328">
    <property type="component" value="Unassembled WGS sequence"/>
</dbReference>
<evidence type="ECO:0000256" key="5">
    <source>
        <dbReference type="SAM" id="MobiDB-lite"/>
    </source>
</evidence>
<dbReference type="Gene3D" id="1.10.287.4070">
    <property type="match status" value="1"/>
</dbReference>
<reference evidence="8" key="1">
    <citation type="submission" date="2022-04" db="EMBL/GenBank/DDBJ databases">
        <title>A functionally conserved STORR gene fusion in Papaver species that diverged 16.8 million years ago.</title>
        <authorList>
            <person name="Catania T."/>
        </authorList>
    </citation>
    <scope>NUCLEOTIDE SEQUENCE</scope>
    <source>
        <strain evidence="8">S-188037</strain>
    </source>
</reference>
<evidence type="ECO:0000313" key="8">
    <source>
        <dbReference type="EMBL" id="KAI3955527.1"/>
    </source>
</evidence>
<dbReference type="SUPFAM" id="SSF89124">
    <property type="entry name" value="Nop domain"/>
    <property type="match status" value="1"/>
</dbReference>
<dbReference type="SMART" id="SM00931">
    <property type="entry name" value="NOSIC"/>
    <property type="match status" value="1"/>
</dbReference>
<organism evidence="8 9">
    <name type="scientific">Papaver atlanticum</name>
    <dbReference type="NCBI Taxonomy" id="357466"/>
    <lineage>
        <taxon>Eukaryota</taxon>
        <taxon>Viridiplantae</taxon>
        <taxon>Streptophyta</taxon>
        <taxon>Embryophyta</taxon>
        <taxon>Tracheophyta</taxon>
        <taxon>Spermatophyta</taxon>
        <taxon>Magnoliopsida</taxon>
        <taxon>Ranunculales</taxon>
        <taxon>Papaveraceae</taxon>
        <taxon>Papaveroideae</taxon>
        <taxon>Papaver</taxon>
    </lineage>
</organism>
<keyword evidence="3" id="KW-0690">Ribosome biogenesis</keyword>
<dbReference type="GO" id="GO:0031428">
    <property type="term" value="C:box C/D methylation guide snoRNP complex"/>
    <property type="evidence" value="ECO:0007669"/>
    <property type="project" value="InterPro"/>
</dbReference>
<feature type="signal peptide" evidence="6">
    <location>
        <begin position="1"/>
        <end position="20"/>
    </location>
</feature>
<accession>A0AAD4XXD4</accession>
<dbReference type="InterPro" id="IPR012976">
    <property type="entry name" value="NOSIC"/>
</dbReference>
<dbReference type="Gene3D" id="1.10.246.90">
    <property type="entry name" value="Nop domain"/>
    <property type="match status" value="1"/>
</dbReference>
<keyword evidence="4" id="KW-0539">Nucleus</keyword>
<dbReference type="PANTHER" id="PTHR10894">
    <property type="entry name" value="NUCLEOLAR PROTEIN 5 NUCLEOLAR PROTEIN NOP5 NOP58"/>
    <property type="match status" value="1"/>
</dbReference>
<feature type="domain" description="Nop" evidence="7">
    <location>
        <begin position="159"/>
        <end position="277"/>
    </location>
</feature>
<feature type="compositionally biased region" description="Basic and acidic residues" evidence="5">
    <location>
        <begin position="269"/>
        <end position="278"/>
    </location>
</feature>
<comment type="caution">
    <text evidence="8">The sequence shown here is derived from an EMBL/GenBank/DDBJ whole genome shotgun (WGS) entry which is preliminary data.</text>
</comment>
<comment type="subcellular location">
    <subcellularLocation>
        <location evidence="1">Nucleus</location>
        <location evidence="1">Nucleolus</location>
    </subcellularLocation>
</comment>
<evidence type="ECO:0000256" key="6">
    <source>
        <dbReference type="SAM" id="SignalP"/>
    </source>
</evidence>
<comment type="similarity">
    <text evidence="2">Belongs to the NOP5/NOP56 family.</text>
</comment>
<feature type="non-terminal residue" evidence="8">
    <location>
        <position position="1"/>
    </location>
</feature>
<dbReference type="GO" id="GO:0042254">
    <property type="term" value="P:ribosome biogenesis"/>
    <property type="evidence" value="ECO:0007669"/>
    <property type="project" value="UniProtKB-KW"/>
</dbReference>
<dbReference type="PROSITE" id="PS51358">
    <property type="entry name" value="NOP"/>
    <property type="match status" value="1"/>
</dbReference>
<dbReference type="AlphaFoldDB" id="A0AAD4XXD4"/>
<dbReference type="Pfam" id="PF01798">
    <property type="entry name" value="Nop"/>
    <property type="match status" value="2"/>
</dbReference>
<dbReference type="EMBL" id="JAJJMB010001750">
    <property type="protein sequence ID" value="KAI3955527.1"/>
    <property type="molecule type" value="Genomic_DNA"/>
</dbReference>
<sequence length="315" mass="35686">FLFLLFFFYWSIFFTGHSRSSKEAYVEDSYDAVEGATIYLCLLFDIHLFSFFYHLYGGVRNQLSEFISGLGVQDLAPMSGYIQAIGLLDDLDKELDTYATRFREWYRWHFRELAKIVSDNILYAKAVKVVGNHTNAAYLYFSKYRAQLYDYLKTRMNTIALNLTTLVGELVGSHLISHGGILLNLAKHPRSTIQILGEEKTLFRAFKTKHATPIYGLIYHASLIGQAAAKLKEKKSRTLEAKSMLAIRCDDMGDGQDNSIGLENRAKAKRETYHKDQKNGTGDLLTSAQTYNPSADSVLGIPAPLEDSDVKKKNK</sequence>
<name>A0AAD4XXD4_9MAGN</name>
<feature type="region of interest" description="Disordered" evidence="5">
    <location>
        <begin position="269"/>
        <end position="315"/>
    </location>
</feature>
<dbReference type="GO" id="GO:0032040">
    <property type="term" value="C:small-subunit processome"/>
    <property type="evidence" value="ECO:0007669"/>
    <property type="project" value="InterPro"/>
</dbReference>